<dbReference type="InterPro" id="IPR006166">
    <property type="entry name" value="ERCC4_domain"/>
</dbReference>
<keyword evidence="5" id="KW-0547">Nucleotide-binding</keyword>
<evidence type="ECO:0000259" key="4">
    <source>
        <dbReference type="Pfam" id="PF02732"/>
    </source>
</evidence>
<dbReference type="Pfam" id="PF02732">
    <property type="entry name" value="ERCC4"/>
    <property type="match status" value="1"/>
</dbReference>
<dbReference type="GO" id="GO:0003677">
    <property type="term" value="F:DNA binding"/>
    <property type="evidence" value="ECO:0007669"/>
    <property type="project" value="InterPro"/>
</dbReference>
<comment type="function">
    <text evidence="3">Plays a role in the inhibition of type I interferon signaling pathway. Mechanistically, specifically interacts with 2',3'-cGAMP and cleaves it via its phosphodiesterase activity. In turn, prevents 2',3'-cGAMP interaction with host ER-resident STING1 leading to inhibition of downstream signaling pathway and type I interferon production.</text>
</comment>
<feature type="domain" description="ERCC4" evidence="4">
    <location>
        <begin position="5"/>
        <end position="139"/>
    </location>
</feature>
<evidence type="ECO:0000313" key="5">
    <source>
        <dbReference type="EMBL" id="DAF55963.1"/>
    </source>
</evidence>
<dbReference type="SUPFAM" id="SSF52980">
    <property type="entry name" value="Restriction endonuclease-like"/>
    <property type="match status" value="1"/>
</dbReference>
<evidence type="ECO:0000256" key="2">
    <source>
        <dbReference type="ARBA" id="ARBA00015502"/>
    </source>
</evidence>
<keyword evidence="5" id="KW-0067">ATP-binding</keyword>
<evidence type="ECO:0000256" key="1">
    <source>
        <dbReference type="ARBA" id="ARBA00008322"/>
    </source>
</evidence>
<dbReference type="GO" id="GO:0004518">
    <property type="term" value="F:nuclease activity"/>
    <property type="evidence" value="ECO:0007669"/>
    <property type="project" value="InterPro"/>
</dbReference>
<comment type="similarity">
    <text evidence="1">Belongs to the asfivirus EP364R family.</text>
</comment>
<dbReference type="InterPro" id="IPR011335">
    <property type="entry name" value="Restrct_endonuc-II-like"/>
</dbReference>
<dbReference type="GO" id="GO:0006259">
    <property type="term" value="P:DNA metabolic process"/>
    <property type="evidence" value="ECO:0007669"/>
    <property type="project" value="UniProtKB-ARBA"/>
</dbReference>
<dbReference type="Gene3D" id="3.40.50.10130">
    <property type="match status" value="1"/>
</dbReference>
<name>A0A8S5SYV7_9CAUD</name>
<protein>
    <recommendedName>
        <fullName evidence="2">ERCC4 domain-containing protein EP364R</fullName>
    </recommendedName>
</protein>
<proteinExistence type="inferred from homology"/>
<reference evidence="5" key="1">
    <citation type="journal article" date="2021" name="Proc. Natl. Acad. Sci. U.S.A.">
        <title>A Catalog of Tens of Thousands of Viruses from Human Metagenomes Reveals Hidden Associations with Chronic Diseases.</title>
        <authorList>
            <person name="Tisza M.J."/>
            <person name="Buck C.B."/>
        </authorList>
    </citation>
    <scope>NUCLEOTIDE SEQUENCE</scope>
    <source>
        <strain evidence="5">CtJj91</strain>
    </source>
</reference>
<dbReference type="GO" id="GO:0004386">
    <property type="term" value="F:helicase activity"/>
    <property type="evidence" value="ECO:0007669"/>
    <property type="project" value="UniProtKB-KW"/>
</dbReference>
<accession>A0A8S5SYV7</accession>
<sequence>MLIQVDTREKPSQTERIFEHFDNQGVQYLIKKLDVGDYMSFSNIKCAIDRKQSIGEYAVNMGADHARFKREMIRANENGIKLIFLIEDDKIKSIEDVKKWWNPNSMFHQRFMTGEMLYKGMNTQIERYGVEFHFCKKEETGYRIVELLKENGG</sequence>
<organism evidence="5">
    <name type="scientific">Siphoviridae sp. ctJj91</name>
    <dbReference type="NCBI Taxonomy" id="2827838"/>
    <lineage>
        <taxon>Viruses</taxon>
        <taxon>Duplodnaviria</taxon>
        <taxon>Heunggongvirae</taxon>
        <taxon>Uroviricota</taxon>
        <taxon>Caudoviricetes</taxon>
    </lineage>
</organism>
<evidence type="ECO:0000256" key="3">
    <source>
        <dbReference type="ARBA" id="ARBA00034463"/>
    </source>
</evidence>
<keyword evidence="5" id="KW-0347">Helicase</keyword>
<dbReference type="EMBL" id="BK032704">
    <property type="protein sequence ID" value="DAF55963.1"/>
    <property type="molecule type" value="Genomic_DNA"/>
</dbReference>
<keyword evidence="5" id="KW-0378">Hydrolase</keyword>